<dbReference type="Pfam" id="PF26299">
    <property type="entry name" value="MurL_N"/>
    <property type="match status" value="1"/>
</dbReference>
<keyword evidence="1" id="KW-0133">Cell shape</keyword>
<dbReference type="Proteomes" id="UP000053244">
    <property type="component" value="Unassembled WGS sequence"/>
</dbReference>
<dbReference type="GO" id="GO:0009252">
    <property type="term" value="P:peptidoglycan biosynthetic process"/>
    <property type="evidence" value="ECO:0007669"/>
    <property type="project" value="UniProtKB-UniRule"/>
</dbReference>
<dbReference type="InterPro" id="IPR058741">
    <property type="entry name" value="MurL_C"/>
</dbReference>
<keyword evidence="1" id="KW-0131">Cell cycle</keyword>
<evidence type="ECO:0000313" key="5">
    <source>
        <dbReference type="Proteomes" id="UP000053244"/>
    </source>
</evidence>
<dbReference type="OrthoDB" id="9768152at2"/>
<dbReference type="GO" id="GO:0008360">
    <property type="term" value="P:regulation of cell shape"/>
    <property type="evidence" value="ECO:0007669"/>
    <property type="project" value="UniProtKB-KW"/>
</dbReference>
<reference evidence="4 5" key="1">
    <citation type="submission" date="2015-10" db="EMBL/GenBank/DDBJ databases">
        <authorList>
            <person name="Gilbert D.G."/>
        </authorList>
    </citation>
    <scope>NUCLEOTIDE SEQUENCE [LARGE SCALE GENOMIC DNA]</scope>
    <source>
        <strain evidence="4 5">NRRL B-16712</strain>
    </source>
</reference>
<accession>A0A101J8B0</accession>
<comment type="caution">
    <text evidence="4">The sequence shown here is derived from an EMBL/GenBank/DDBJ whole genome shotgun (WGS) entry which is preliminary data.</text>
</comment>
<dbReference type="EMBL" id="LLZH01000345">
    <property type="protein sequence ID" value="KUL22025.1"/>
    <property type="molecule type" value="Genomic_DNA"/>
</dbReference>
<dbReference type="Pfam" id="PF26298">
    <property type="entry name" value="MurL_epimerase_C"/>
    <property type="match status" value="1"/>
</dbReference>
<comment type="catalytic activity">
    <reaction evidence="1">
        <text>UDP-N-acetyl-alpha-D-muramoyl-L-alanyl-L-glutamate + ATP + H2O = UDP-N-acetyl-alpha-D-muramoyl-L-alanyl-D-glutamate + AMP + diphosphate + H(+)</text>
        <dbReference type="Rhea" id="RHEA:58812"/>
        <dbReference type="ChEBI" id="CHEBI:15377"/>
        <dbReference type="ChEBI" id="CHEBI:15378"/>
        <dbReference type="ChEBI" id="CHEBI:30616"/>
        <dbReference type="ChEBI" id="CHEBI:33019"/>
        <dbReference type="ChEBI" id="CHEBI:83900"/>
        <dbReference type="ChEBI" id="CHEBI:142725"/>
        <dbReference type="ChEBI" id="CHEBI:456215"/>
        <dbReference type="EC" id="5.1.1.23"/>
    </reaction>
</comment>
<evidence type="ECO:0000256" key="1">
    <source>
        <dbReference type="HAMAP-Rule" id="MF_02209"/>
    </source>
</evidence>
<protein>
    <recommendedName>
        <fullName evidence="1">UDP-N-acetyl-alpha-D-muramoyl-L-alanyl-L-glutamate epimerase</fullName>
        <ecNumber evidence="1">5.1.1.23</ecNumber>
    </recommendedName>
    <alternativeName>
        <fullName evidence="1">UDP-MurNAc-L-Ala-L-Glu epimerase</fullName>
    </alternativeName>
</protein>
<keyword evidence="5" id="KW-1185">Reference proteome</keyword>
<dbReference type="GO" id="GO:0016855">
    <property type="term" value="F:racemase and epimerase activity, acting on amino acids and derivatives"/>
    <property type="evidence" value="ECO:0007669"/>
    <property type="project" value="UniProtKB-UniRule"/>
</dbReference>
<evidence type="ECO:0000259" key="2">
    <source>
        <dbReference type="Pfam" id="PF26298"/>
    </source>
</evidence>
<gene>
    <name evidence="1" type="primary">murL</name>
    <name evidence="4" type="ORF">ADL15_49400</name>
</gene>
<dbReference type="GO" id="GO:0051301">
    <property type="term" value="P:cell division"/>
    <property type="evidence" value="ECO:0007669"/>
    <property type="project" value="UniProtKB-KW"/>
</dbReference>
<dbReference type="UniPathway" id="UPA00219"/>
<evidence type="ECO:0000313" key="4">
    <source>
        <dbReference type="EMBL" id="KUL22025.1"/>
    </source>
</evidence>
<feature type="domain" description="MurL N-terminal" evidence="3">
    <location>
        <begin position="1"/>
        <end position="271"/>
    </location>
</feature>
<keyword evidence="1" id="KW-0132">Cell division</keyword>
<dbReference type="EC" id="5.1.1.23" evidence="1"/>
<dbReference type="GO" id="GO:0005737">
    <property type="term" value="C:cytoplasm"/>
    <property type="evidence" value="ECO:0007669"/>
    <property type="project" value="UniProtKB-UniRule"/>
</dbReference>
<dbReference type="InterPro" id="IPR058740">
    <property type="entry name" value="MurL_N"/>
</dbReference>
<dbReference type="GO" id="GO:0071555">
    <property type="term" value="P:cell wall organization"/>
    <property type="evidence" value="ECO:0007669"/>
    <property type="project" value="UniProtKB-KW"/>
</dbReference>
<keyword evidence="1" id="KW-0961">Cell wall biogenesis/degradation</keyword>
<evidence type="ECO:0000259" key="3">
    <source>
        <dbReference type="Pfam" id="PF26299"/>
    </source>
</evidence>
<dbReference type="InterPro" id="IPR043689">
    <property type="entry name" value="MurL"/>
</dbReference>
<comment type="pathway">
    <text evidence="1">Cell wall biogenesis; peptidoglycan biosynthesis.</text>
</comment>
<keyword evidence="1" id="KW-0573">Peptidoglycan synthesis</keyword>
<dbReference type="HAMAP" id="MF_02209">
    <property type="entry name" value="MurL"/>
    <property type="match status" value="1"/>
</dbReference>
<organism evidence="4 5">
    <name type="scientific">Actinoplanes awajinensis subsp. mycoplanecinus</name>
    <dbReference type="NCBI Taxonomy" id="135947"/>
    <lineage>
        <taxon>Bacteria</taxon>
        <taxon>Bacillati</taxon>
        <taxon>Actinomycetota</taxon>
        <taxon>Actinomycetes</taxon>
        <taxon>Micromonosporales</taxon>
        <taxon>Micromonosporaceae</taxon>
        <taxon>Actinoplanes</taxon>
    </lineage>
</organism>
<dbReference type="AlphaFoldDB" id="A0A101J8B0"/>
<dbReference type="RefSeq" id="WP_067708094.1">
    <property type="nucleotide sequence ID" value="NZ_LLZH01000345.1"/>
</dbReference>
<name>A0A101J8B0_9ACTN</name>
<proteinExistence type="inferred from homology"/>
<comment type="function">
    <text evidence="1">Cell wall formation. Catalyzes epimerization of the terminal L-glutamate in UDP-N-acetyl-alpha-D-muramoyl-L-alanyl-L-glutamate.</text>
</comment>
<comment type="similarity">
    <text evidence="1">Belongs to the MurL family.</text>
</comment>
<sequence length="427" mass="45814">MRFPSYAFDPTTGIATFDYLLDGPEPLRFTETITLPVPAEGHDLETLHRVLELLHVVAGVSYYKVGAPPRVLAPLPVAPEVAAWFTRIYTDGLAEYAYRNQLPHVLELTVETPGVLAPAAPVEVTGRPLSAVGGGKDSIVTLEILRAAGLDPVPFSVNPNPVIVNVNAASGLTALAARRKLDPLLFELNKAGALNGHIPVTAINSLIAVATAVWHGLGPVVMSNERSASDPNLVWNGHEVNHQWSKGVLAEGLLRSAVAAHTGLVDPYFSLLRTLSELHIAQLFAGHTAYDDVVTSCNKAFKLHDPTARWCGDCPKCRFVFLAMAPHMSRERLAHIFGHDLFAAEAQVPGFLELLGVDGHKPFECVGEAEECLVALSMLTDDAPVLVALRAAVPASAWDTVSHSNVFTPGGPHHVPPSYQKILNDAL</sequence>
<keyword evidence="1" id="KW-0413">Isomerase</keyword>
<feature type="domain" description="MurL C-terminal" evidence="2">
    <location>
        <begin position="293"/>
        <end position="401"/>
    </location>
</feature>